<dbReference type="Proteomes" id="UP000324222">
    <property type="component" value="Unassembled WGS sequence"/>
</dbReference>
<sequence>MPSPTAGQGESHVPLLFCRAASPSSPRPGGGGHRTSSLRAYIRPLASSAFDLLQSTANFI</sequence>
<reference evidence="2 3" key="1">
    <citation type="submission" date="2019-05" db="EMBL/GenBank/DDBJ databases">
        <title>Another draft genome of Portunus trituberculatus and its Hox gene families provides insights of decapod evolution.</title>
        <authorList>
            <person name="Jeong J.-H."/>
            <person name="Song I."/>
            <person name="Kim S."/>
            <person name="Choi T."/>
            <person name="Kim D."/>
            <person name="Ryu S."/>
            <person name="Kim W."/>
        </authorList>
    </citation>
    <scope>NUCLEOTIDE SEQUENCE [LARGE SCALE GENOMIC DNA]</scope>
    <source>
        <tissue evidence="2">Muscle</tissue>
    </source>
</reference>
<comment type="caution">
    <text evidence="2">The sequence shown here is derived from an EMBL/GenBank/DDBJ whole genome shotgun (WGS) entry which is preliminary data.</text>
</comment>
<evidence type="ECO:0000256" key="1">
    <source>
        <dbReference type="SAM" id="MobiDB-lite"/>
    </source>
</evidence>
<keyword evidence="3" id="KW-1185">Reference proteome</keyword>
<accession>A0A5B7D2L7</accession>
<evidence type="ECO:0000313" key="3">
    <source>
        <dbReference type="Proteomes" id="UP000324222"/>
    </source>
</evidence>
<proteinExistence type="predicted"/>
<name>A0A5B7D2L7_PORTR</name>
<dbReference type="AlphaFoldDB" id="A0A5B7D2L7"/>
<gene>
    <name evidence="2" type="ORF">E2C01_008243</name>
</gene>
<evidence type="ECO:0000313" key="2">
    <source>
        <dbReference type="EMBL" id="MPC15451.1"/>
    </source>
</evidence>
<dbReference type="EMBL" id="VSRR010000429">
    <property type="protein sequence ID" value="MPC15451.1"/>
    <property type="molecule type" value="Genomic_DNA"/>
</dbReference>
<protein>
    <submittedName>
        <fullName evidence="2">Uncharacterized protein</fullName>
    </submittedName>
</protein>
<feature type="region of interest" description="Disordered" evidence="1">
    <location>
        <begin position="1"/>
        <end position="36"/>
    </location>
</feature>
<organism evidence="2 3">
    <name type="scientific">Portunus trituberculatus</name>
    <name type="common">Swimming crab</name>
    <name type="synonym">Neptunus trituberculatus</name>
    <dbReference type="NCBI Taxonomy" id="210409"/>
    <lineage>
        <taxon>Eukaryota</taxon>
        <taxon>Metazoa</taxon>
        <taxon>Ecdysozoa</taxon>
        <taxon>Arthropoda</taxon>
        <taxon>Crustacea</taxon>
        <taxon>Multicrustacea</taxon>
        <taxon>Malacostraca</taxon>
        <taxon>Eumalacostraca</taxon>
        <taxon>Eucarida</taxon>
        <taxon>Decapoda</taxon>
        <taxon>Pleocyemata</taxon>
        <taxon>Brachyura</taxon>
        <taxon>Eubrachyura</taxon>
        <taxon>Portunoidea</taxon>
        <taxon>Portunidae</taxon>
        <taxon>Portuninae</taxon>
        <taxon>Portunus</taxon>
    </lineage>
</organism>